<dbReference type="InterPro" id="IPR050463">
    <property type="entry name" value="Gfo/Idh/MocA_oxidrdct_glycsds"/>
</dbReference>
<evidence type="ECO:0000259" key="3">
    <source>
        <dbReference type="Pfam" id="PF22725"/>
    </source>
</evidence>
<dbReference type="EMBL" id="BAAAOS010000048">
    <property type="protein sequence ID" value="GAA1599383.1"/>
    <property type="molecule type" value="Genomic_DNA"/>
</dbReference>
<comment type="caution">
    <text evidence="4">The sequence shown here is derived from an EMBL/GenBank/DDBJ whole genome shotgun (WGS) entry which is preliminary data.</text>
</comment>
<sequence>MGRHLLDVAAGHPDFEVARAADRNPATVAALQVDHPGIRFSTDPADVIGSDQLDAVYIATPPATHASFVVPALEAGQAVFCEKPLAVSAADADAMVAAARAGGRAAAVNFSLSDRQSTKYVEQAIADGRVGEVLGVEIRLTFPVWPRGFQTDATWVAGREQGGFVREVFSHFAYLTDRLLGPLVPVHTRLAHRDEASETAAYGLMLAGDVPVHLTGVVGAAGPESYEWILRGSRQSYRLSDWRDLFVAEGKEWRPVELTGELGSEATRLALFAEAVRGEHLHDLADFAAGYRVQQVIEAFHR</sequence>
<dbReference type="InterPro" id="IPR036291">
    <property type="entry name" value="NAD(P)-bd_dom_sf"/>
</dbReference>
<evidence type="ECO:0000259" key="2">
    <source>
        <dbReference type="Pfam" id="PF01408"/>
    </source>
</evidence>
<reference evidence="5" key="1">
    <citation type="journal article" date="2019" name="Int. J. Syst. Evol. Microbiol.">
        <title>The Global Catalogue of Microorganisms (GCM) 10K type strain sequencing project: providing services to taxonomists for standard genome sequencing and annotation.</title>
        <authorList>
            <consortium name="The Broad Institute Genomics Platform"/>
            <consortium name="The Broad Institute Genome Sequencing Center for Infectious Disease"/>
            <person name="Wu L."/>
            <person name="Ma J."/>
        </authorList>
    </citation>
    <scope>NUCLEOTIDE SEQUENCE [LARGE SCALE GENOMIC DNA]</scope>
    <source>
        <strain evidence="5">JCM 14969</strain>
    </source>
</reference>
<dbReference type="Pfam" id="PF01408">
    <property type="entry name" value="GFO_IDH_MocA"/>
    <property type="match status" value="1"/>
</dbReference>
<dbReference type="SUPFAM" id="SSF55347">
    <property type="entry name" value="Glyceraldehyde-3-phosphate dehydrogenase-like, C-terminal domain"/>
    <property type="match status" value="1"/>
</dbReference>
<gene>
    <name evidence="4" type="ORF">GCM10009789_61820</name>
</gene>
<protein>
    <recommendedName>
        <fullName evidence="6">Dehydrogenase</fullName>
    </recommendedName>
</protein>
<keyword evidence="5" id="KW-1185">Reference proteome</keyword>
<name>A0ABP4Q6X5_9ACTN</name>
<keyword evidence="1" id="KW-0560">Oxidoreductase</keyword>
<evidence type="ECO:0000256" key="1">
    <source>
        <dbReference type="ARBA" id="ARBA00023002"/>
    </source>
</evidence>
<dbReference type="Gene3D" id="3.40.50.720">
    <property type="entry name" value="NAD(P)-binding Rossmann-like Domain"/>
    <property type="match status" value="1"/>
</dbReference>
<dbReference type="Pfam" id="PF22725">
    <property type="entry name" value="GFO_IDH_MocA_C3"/>
    <property type="match status" value="1"/>
</dbReference>
<dbReference type="InterPro" id="IPR000683">
    <property type="entry name" value="Gfo/Idh/MocA-like_OxRdtase_N"/>
</dbReference>
<feature type="domain" description="Gfo/Idh/MocA-like oxidoreductase N-terminal" evidence="2">
    <location>
        <begin position="4"/>
        <end position="110"/>
    </location>
</feature>
<dbReference type="SUPFAM" id="SSF51735">
    <property type="entry name" value="NAD(P)-binding Rossmann-fold domains"/>
    <property type="match status" value="1"/>
</dbReference>
<accession>A0ABP4Q6X5</accession>
<dbReference type="InterPro" id="IPR055170">
    <property type="entry name" value="GFO_IDH_MocA-like_dom"/>
</dbReference>
<dbReference type="PANTHER" id="PTHR43818:SF11">
    <property type="entry name" value="BCDNA.GH03377"/>
    <property type="match status" value="1"/>
</dbReference>
<evidence type="ECO:0008006" key="6">
    <source>
        <dbReference type="Google" id="ProtNLM"/>
    </source>
</evidence>
<dbReference type="PANTHER" id="PTHR43818">
    <property type="entry name" value="BCDNA.GH03377"/>
    <property type="match status" value="1"/>
</dbReference>
<evidence type="ECO:0000313" key="5">
    <source>
        <dbReference type="Proteomes" id="UP001500393"/>
    </source>
</evidence>
<organism evidence="4 5">
    <name type="scientific">Kribbella sancticallisti</name>
    <dbReference type="NCBI Taxonomy" id="460087"/>
    <lineage>
        <taxon>Bacteria</taxon>
        <taxon>Bacillati</taxon>
        <taxon>Actinomycetota</taxon>
        <taxon>Actinomycetes</taxon>
        <taxon>Propionibacteriales</taxon>
        <taxon>Kribbellaceae</taxon>
        <taxon>Kribbella</taxon>
    </lineage>
</organism>
<proteinExistence type="predicted"/>
<dbReference type="Proteomes" id="UP001500393">
    <property type="component" value="Unassembled WGS sequence"/>
</dbReference>
<evidence type="ECO:0000313" key="4">
    <source>
        <dbReference type="EMBL" id="GAA1599383.1"/>
    </source>
</evidence>
<feature type="domain" description="GFO/IDH/MocA-like oxidoreductase" evidence="3">
    <location>
        <begin position="120"/>
        <end position="237"/>
    </location>
</feature>
<dbReference type="Gene3D" id="3.30.360.10">
    <property type="entry name" value="Dihydrodipicolinate Reductase, domain 2"/>
    <property type="match status" value="1"/>
</dbReference>